<evidence type="ECO:0000256" key="4">
    <source>
        <dbReference type="PROSITE-ProRule" id="PRU00600"/>
    </source>
</evidence>
<dbReference type="Gene3D" id="6.10.250.3410">
    <property type="entry name" value="DBF zinc finger"/>
    <property type="match status" value="1"/>
</dbReference>
<accession>A0A8H3IZP2</accession>
<reference evidence="7" key="1">
    <citation type="submission" date="2021-03" db="EMBL/GenBank/DDBJ databases">
        <authorList>
            <person name="Tagirdzhanova G."/>
        </authorList>
    </citation>
    <scope>NUCLEOTIDE SEQUENCE</scope>
</reference>
<dbReference type="GO" id="GO:0003676">
    <property type="term" value="F:nucleic acid binding"/>
    <property type="evidence" value="ECO:0007669"/>
    <property type="project" value="InterPro"/>
</dbReference>
<dbReference type="GO" id="GO:0043539">
    <property type="term" value="F:protein serine/threonine kinase activator activity"/>
    <property type="evidence" value="ECO:0007669"/>
    <property type="project" value="TreeGrafter"/>
</dbReference>
<feature type="region of interest" description="Disordered" evidence="5">
    <location>
        <begin position="673"/>
        <end position="694"/>
    </location>
</feature>
<keyword evidence="3" id="KW-0862">Zinc</keyword>
<dbReference type="InterPro" id="IPR006572">
    <property type="entry name" value="Znf_DBF"/>
</dbReference>
<dbReference type="Pfam" id="PF22437">
    <property type="entry name" value="DBF4_BRCT"/>
    <property type="match status" value="1"/>
</dbReference>
<feature type="region of interest" description="Disordered" evidence="5">
    <location>
        <begin position="394"/>
        <end position="440"/>
    </location>
</feature>
<evidence type="ECO:0000256" key="5">
    <source>
        <dbReference type="SAM" id="MobiDB-lite"/>
    </source>
</evidence>
<keyword evidence="1" id="KW-0479">Metal-binding</keyword>
<dbReference type="PANTHER" id="PTHR15375:SF26">
    <property type="entry name" value="PROTEIN CHIFFON"/>
    <property type="match status" value="1"/>
</dbReference>
<dbReference type="PANTHER" id="PTHR15375">
    <property type="entry name" value="ACTIVATOR OF S-PHASE KINASE-RELATED"/>
    <property type="match status" value="1"/>
</dbReference>
<dbReference type="PROSITE" id="PS51265">
    <property type="entry name" value="ZF_DBF4"/>
    <property type="match status" value="1"/>
</dbReference>
<comment type="caution">
    <text evidence="7">The sequence shown here is derived from an EMBL/GenBank/DDBJ whole genome shotgun (WGS) entry which is preliminary data.</text>
</comment>
<dbReference type="Pfam" id="PF07535">
    <property type="entry name" value="zf-DBF"/>
    <property type="match status" value="1"/>
</dbReference>
<dbReference type="SMART" id="SM00586">
    <property type="entry name" value="ZnF_DBF"/>
    <property type="match status" value="1"/>
</dbReference>
<evidence type="ECO:0000259" key="6">
    <source>
        <dbReference type="PROSITE" id="PS51265"/>
    </source>
</evidence>
<feature type="compositionally biased region" description="Acidic residues" evidence="5">
    <location>
        <begin position="674"/>
        <end position="687"/>
    </location>
</feature>
<keyword evidence="8" id="KW-1185">Reference proteome</keyword>
<dbReference type="InterPro" id="IPR013939">
    <property type="entry name" value="Regulatory_Dfp1/Him1"/>
</dbReference>
<dbReference type="GO" id="GO:0008270">
    <property type="term" value="F:zinc ion binding"/>
    <property type="evidence" value="ECO:0007669"/>
    <property type="project" value="UniProtKB-KW"/>
</dbReference>
<evidence type="ECO:0000313" key="8">
    <source>
        <dbReference type="Proteomes" id="UP000664521"/>
    </source>
</evidence>
<feature type="compositionally biased region" description="Low complexity" evidence="5">
    <location>
        <begin position="172"/>
        <end position="184"/>
    </location>
</feature>
<dbReference type="InterPro" id="IPR055116">
    <property type="entry name" value="DBF4_BRCT"/>
</dbReference>
<feature type="compositionally biased region" description="Basic and acidic residues" evidence="5">
    <location>
        <begin position="39"/>
        <end position="59"/>
    </location>
</feature>
<evidence type="ECO:0000256" key="1">
    <source>
        <dbReference type="ARBA" id="ARBA00022723"/>
    </source>
</evidence>
<name>A0A8H3IZP2_9LECA</name>
<feature type="domain" description="DBF4-type" evidence="6">
    <location>
        <begin position="620"/>
        <end position="669"/>
    </location>
</feature>
<feature type="compositionally biased region" description="Basic and acidic residues" evidence="5">
    <location>
        <begin position="394"/>
        <end position="415"/>
    </location>
</feature>
<evidence type="ECO:0000256" key="2">
    <source>
        <dbReference type="ARBA" id="ARBA00022771"/>
    </source>
</evidence>
<organism evidence="7 8">
    <name type="scientific">Heterodermia speciosa</name>
    <dbReference type="NCBI Taxonomy" id="116794"/>
    <lineage>
        <taxon>Eukaryota</taxon>
        <taxon>Fungi</taxon>
        <taxon>Dikarya</taxon>
        <taxon>Ascomycota</taxon>
        <taxon>Pezizomycotina</taxon>
        <taxon>Lecanoromycetes</taxon>
        <taxon>OSLEUM clade</taxon>
        <taxon>Lecanoromycetidae</taxon>
        <taxon>Caliciales</taxon>
        <taxon>Physciaceae</taxon>
        <taxon>Heterodermia</taxon>
    </lineage>
</organism>
<dbReference type="EMBL" id="CAJPDS010000099">
    <property type="protein sequence ID" value="CAF9937235.1"/>
    <property type="molecule type" value="Genomic_DNA"/>
</dbReference>
<sequence length="694" mass="77665">MSNIRAPLQSIPNAANSPFRPVAAAASKRSRLDAGLQEDANHDRQPPAKKQALEAKASEFRTPPRKQALNSGEDRLFNRKTQNRRPTAFERKLLAAREVQTLEKVEKQEKATGEEGIRSWQKHYRRLFPSFVFYFESTPDDVRLRCSRQIKSLGAREENFFSKEVTHVVTTRTIPTDSDTSPTDAENSSFRVTGSEPTHSRTVNPSLLDRQTEPAIQAGGNRNLFDASANRKPKSSLCAVADAEPKKQSAGNNDILQRAHGMGIKIWQLEKLNRVIDSINGGLADVQSQQGRTSRIISNTVGGKRSREADLSHLLRNEQLNGPSDRDHTVNTEELIPFRGYYLYVHDMDERTRPILVKEYAKVARSEAGDWPQFRANGSGKCPFVEDPHAARHELERGNQRARDERARTRAESRTAPRTRAATALHHEQPVPVSNALQKGPLTESKNAANKSMSTTQQLPPQEFCPPAPVNCVNSKRPETIFSAVPTTKPTRFFGGEPAASGLQQSNVTSAIRSQMISSTAAAPGAKSGLSKEVYGLKRKVLERNAPALHGVEAPKPPPTFAAPARAEHAIPVTRQSRKRAQERLVHIEEETIQSDGEEDVWREEAHRTTVNASKHIKVKDPKPGYCENCKEKYNDFDDHIIGRKHRKFALNREHWKDLDRLLAQLGRPLREDVTEELEDEEDEEDPLSSSLCA</sequence>
<feature type="region of interest" description="Disordered" evidence="5">
    <location>
        <begin position="172"/>
        <end position="209"/>
    </location>
</feature>
<feature type="compositionally biased region" description="Polar residues" evidence="5">
    <location>
        <begin position="185"/>
        <end position="205"/>
    </location>
</feature>
<dbReference type="Pfam" id="PF08630">
    <property type="entry name" value="Dfp1_Him1_M"/>
    <property type="match status" value="1"/>
</dbReference>
<dbReference type="FunFam" id="6.10.250.3410:FF:000001">
    <property type="entry name" value="Protein DBF4 homolog A"/>
    <property type="match status" value="1"/>
</dbReference>
<dbReference type="SUPFAM" id="SSF52113">
    <property type="entry name" value="BRCT domain"/>
    <property type="match status" value="1"/>
</dbReference>
<dbReference type="AlphaFoldDB" id="A0A8H3IZP2"/>
<dbReference type="InterPro" id="IPR036420">
    <property type="entry name" value="BRCT_dom_sf"/>
</dbReference>
<dbReference type="OrthoDB" id="21380at2759"/>
<evidence type="ECO:0000256" key="3">
    <source>
        <dbReference type="ARBA" id="ARBA00022833"/>
    </source>
</evidence>
<dbReference type="Proteomes" id="UP000664521">
    <property type="component" value="Unassembled WGS sequence"/>
</dbReference>
<dbReference type="GO" id="GO:0031431">
    <property type="term" value="C:Dbf4-dependent protein kinase complex"/>
    <property type="evidence" value="ECO:0007669"/>
    <property type="project" value="TreeGrafter"/>
</dbReference>
<dbReference type="InterPro" id="IPR051590">
    <property type="entry name" value="Replication_Regulatory_Kinase"/>
</dbReference>
<protein>
    <recommendedName>
        <fullName evidence="6">DBF4-type domain-containing protein</fullName>
    </recommendedName>
</protein>
<feature type="region of interest" description="Disordered" evidence="5">
    <location>
        <begin position="1"/>
        <end position="89"/>
    </location>
</feature>
<gene>
    <name evidence="7" type="ORF">HETSPECPRED_010602</name>
</gene>
<dbReference type="CDD" id="cd00027">
    <property type="entry name" value="BRCT"/>
    <property type="match status" value="1"/>
</dbReference>
<dbReference type="Gene3D" id="3.40.50.10190">
    <property type="entry name" value="BRCT domain"/>
    <property type="match status" value="2"/>
</dbReference>
<evidence type="ECO:0000313" key="7">
    <source>
        <dbReference type="EMBL" id="CAF9937235.1"/>
    </source>
</evidence>
<keyword evidence="2 4" id="KW-0863">Zinc-finger</keyword>
<proteinExistence type="predicted"/>
<dbReference type="GO" id="GO:1901987">
    <property type="term" value="P:regulation of cell cycle phase transition"/>
    <property type="evidence" value="ECO:0007669"/>
    <property type="project" value="TreeGrafter"/>
</dbReference>
<dbReference type="GO" id="GO:0010571">
    <property type="term" value="P:positive regulation of nuclear cell cycle DNA replication"/>
    <property type="evidence" value="ECO:0007669"/>
    <property type="project" value="TreeGrafter"/>
</dbReference>
<dbReference type="InterPro" id="IPR038545">
    <property type="entry name" value="Znf_DBF_sf"/>
</dbReference>